<dbReference type="InterPro" id="IPR025110">
    <property type="entry name" value="AMP-bd_C"/>
</dbReference>
<dbReference type="AlphaFoldDB" id="A0A5B2VFJ6"/>
<proteinExistence type="inferred from homology"/>
<dbReference type="InterPro" id="IPR042099">
    <property type="entry name" value="ANL_N_sf"/>
</dbReference>
<dbReference type="OrthoDB" id="9803968at2"/>
<keyword evidence="6" id="KW-1185">Reference proteome</keyword>
<keyword evidence="2 5" id="KW-0436">Ligase</keyword>
<evidence type="ECO:0000256" key="2">
    <source>
        <dbReference type="ARBA" id="ARBA00022598"/>
    </source>
</evidence>
<sequence>MPLTPDDVAHVRRIDDIPRFQAAAQPGAVALVQGERRLTYGTWEAAISAAAGELATRGLHPGDRMMIVAENGVVLATLCHAAARLGAWPVILNARLSAREIDTITAHAEPRLVAFATDVSVDAAGHAERFATEEIRWPELPAFLLTEPREASPEPVHDDPSRDVAALIYTSGTTGTPKGVMLSHANLLHVARFSGHLRGLAPGERVFGALPISHVFGLASVFLGTTLYGGTLYLVPRFDPAGALRLLADERLTVFQGVPAMFARLVEHADAAGVPVQAPALRYASAGGSPLDLALKARTEERLGVVLHNGYGMTELSPTVAQTRMDAPRTDDSVGPAIPGLEIRIVSADGEPLPPGAVGTLQVRGPTVMLGYYRNPAETARVLSPEGWLDTGDLARIEADGSLFIVGRAKELIIRSGFNVYPEEVEGVIGAHPDVTLCAVVGRRAADGNEEVVAFVQTRPGAAFEEAALQAWCEERLAPYKRPTCIVWLDTLPASSTGKIQKAPLRERAAGMEAGA</sequence>
<dbReference type="InterPro" id="IPR000873">
    <property type="entry name" value="AMP-dep_synth/lig_dom"/>
</dbReference>
<comment type="similarity">
    <text evidence="1">Belongs to the ATP-dependent AMP-binding enzyme family.</text>
</comment>
<evidence type="ECO:0000256" key="1">
    <source>
        <dbReference type="ARBA" id="ARBA00006432"/>
    </source>
</evidence>
<evidence type="ECO:0000313" key="6">
    <source>
        <dbReference type="Proteomes" id="UP000323142"/>
    </source>
</evidence>
<dbReference type="RefSeq" id="WP_149816712.1">
    <property type="nucleotide sequence ID" value="NZ_VUOA01000018.1"/>
</dbReference>
<reference evidence="5 6" key="1">
    <citation type="submission" date="2019-09" db="EMBL/GenBank/DDBJ databases">
        <title>Salinarimonas rosea gen. nov., sp. nov., a new member of the a-2 subgroup of the Proteobacteria.</title>
        <authorList>
            <person name="Liu J."/>
        </authorList>
    </citation>
    <scope>NUCLEOTIDE SEQUENCE [LARGE SCALE GENOMIC DNA]</scope>
    <source>
        <strain evidence="5 6">BN140002</strain>
    </source>
</reference>
<dbReference type="Pfam" id="PF13193">
    <property type="entry name" value="AMP-binding_C"/>
    <property type="match status" value="1"/>
</dbReference>
<protein>
    <submittedName>
        <fullName evidence="5">Long-chain fatty acid--CoA ligase</fullName>
    </submittedName>
</protein>
<dbReference type="GO" id="GO:0006631">
    <property type="term" value="P:fatty acid metabolic process"/>
    <property type="evidence" value="ECO:0007669"/>
    <property type="project" value="TreeGrafter"/>
</dbReference>
<evidence type="ECO:0000259" key="4">
    <source>
        <dbReference type="Pfam" id="PF13193"/>
    </source>
</evidence>
<dbReference type="PROSITE" id="PS00455">
    <property type="entry name" value="AMP_BINDING"/>
    <property type="match status" value="1"/>
</dbReference>
<dbReference type="Gene3D" id="3.40.50.12780">
    <property type="entry name" value="N-terminal domain of ligase-like"/>
    <property type="match status" value="1"/>
</dbReference>
<dbReference type="Pfam" id="PF00501">
    <property type="entry name" value="AMP-binding"/>
    <property type="match status" value="1"/>
</dbReference>
<dbReference type="InterPro" id="IPR020845">
    <property type="entry name" value="AMP-binding_CS"/>
</dbReference>
<reference evidence="5 6" key="2">
    <citation type="submission" date="2019-09" db="EMBL/GenBank/DDBJ databases">
        <authorList>
            <person name="Jin C."/>
        </authorList>
    </citation>
    <scope>NUCLEOTIDE SEQUENCE [LARGE SCALE GENOMIC DNA]</scope>
    <source>
        <strain evidence="5 6">BN140002</strain>
    </source>
</reference>
<dbReference type="GO" id="GO:0031956">
    <property type="term" value="F:medium-chain fatty acid-CoA ligase activity"/>
    <property type="evidence" value="ECO:0007669"/>
    <property type="project" value="TreeGrafter"/>
</dbReference>
<feature type="domain" description="AMP-binding enzyme C-terminal" evidence="4">
    <location>
        <begin position="424"/>
        <end position="499"/>
    </location>
</feature>
<name>A0A5B2VFJ6_9HYPH</name>
<comment type="caution">
    <text evidence="5">The sequence shown here is derived from an EMBL/GenBank/DDBJ whole genome shotgun (WGS) entry which is preliminary data.</text>
</comment>
<dbReference type="Gene3D" id="3.30.300.30">
    <property type="match status" value="1"/>
</dbReference>
<dbReference type="Proteomes" id="UP000323142">
    <property type="component" value="Unassembled WGS sequence"/>
</dbReference>
<organism evidence="5 6">
    <name type="scientific">Salinarimonas soli</name>
    <dbReference type="NCBI Taxonomy" id="1638099"/>
    <lineage>
        <taxon>Bacteria</taxon>
        <taxon>Pseudomonadati</taxon>
        <taxon>Pseudomonadota</taxon>
        <taxon>Alphaproteobacteria</taxon>
        <taxon>Hyphomicrobiales</taxon>
        <taxon>Salinarimonadaceae</taxon>
        <taxon>Salinarimonas</taxon>
    </lineage>
</organism>
<dbReference type="EMBL" id="VUOA01000018">
    <property type="protein sequence ID" value="KAA2237744.1"/>
    <property type="molecule type" value="Genomic_DNA"/>
</dbReference>
<dbReference type="SUPFAM" id="SSF56801">
    <property type="entry name" value="Acetyl-CoA synthetase-like"/>
    <property type="match status" value="1"/>
</dbReference>
<accession>A0A5B2VFJ6</accession>
<feature type="domain" description="AMP-dependent synthetase/ligase" evidence="3">
    <location>
        <begin position="21"/>
        <end position="373"/>
    </location>
</feature>
<evidence type="ECO:0000313" key="5">
    <source>
        <dbReference type="EMBL" id="KAA2237744.1"/>
    </source>
</evidence>
<dbReference type="InterPro" id="IPR045851">
    <property type="entry name" value="AMP-bd_C_sf"/>
</dbReference>
<gene>
    <name evidence="5" type="ORF">F0L46_08695</name>
</gene>
<dbReference type="PANTHER" id="PTHR43201:SF5">
    <property type="entry name" value="MEDIUM-CHAIN ACYL-COA LIGASE ACSF2, MITOCHONDRIAL"/>
    <property type="match status" value="1"/>
</dbReference>
<dbReference type="PANTHER" id="PTHR43201">
    <property type="entry name" value="ACYL-COA SYNTHETASE"/>
    <property type="match status" value="1"/>
</dbReference>
<evidence type="ECO:0000259" key="3">
    <source>
        <dbReference type="Pfam" id="PF00501"/>
    </source>
</evidence>